<feature type="transmembrane region" description="Helical" evidence="1">
    <location>
        <begin position="287"/>
        <end position="319"/>
    </location>
</feature>
<organism evidence="3 4">
    <name type="scientific">Halospeciosus flavus</name>
    <dbReference type="NCBI Taxonomy" id="3032283"/>
    <lineage>
        <taxon>Archaea</taxon>
        <taxon>Methanobacteriati</taxon>
        <taxon>Methanobacteriota</taxon>
        <taxon>Stenosarchaea group</taxon>
        <taxon>Halobacteria</taxon>
        <taxon>Halobacteriales</taxon>
        <taxon>Halobacteriaceae</taxon>
        <taxon>Halospeciosus</taxon>
    </lineage>
</organism>
<feature type="transmembrane region" description="Helical" evidence="1">
    <location>
        <begin position="165"/>
        <end position="183"/>
    </location>
</feature>
<dbReference type="PROSITE" id="PS50850">
    <property type="entry name" value="MFS"/>
    <property type="match status" value="1"/>
</dbReference>
<dbReference type="EMBL" id="JBHTAR010000011">
    <property type="protein sequence ID" value="MFC7200812.1"/>
    <property type="molecule type" value="Genomic_DNA"/>
</dbReference>
<keyword evidence="4" id="KW-1185">Reference proteome</keyword>
<protein>
    <submittedName>
        <fullName evidence="3">Sulfate/molybdate transporter</fullName>
    </submittedName>
</protein>
<keyword evidence="1" id="KW-1133">Transmembrane helix</keyword>
<sequence length="369" mass="36814">MATASWMERVDVEFVASELTGALGDSVTVLPIVVSLALLTDVSLPHVLLGFGLFQVVWGTWYGLPISVEPMKALAALAIAGVLSYPELVVVGVGIGAALLFVGSTGTLARIEPYLSTPVIRGVQLAVAFLLLEAGADLAVANPTMAAVGAVVALGVAVAGFRRGATLVVLGIGFAVAAASAGLPTVRVPGVPPVSATAFSAVSLDDVLGAGAAQLAMTVGNAAVATSLLFDDLFEADVSADDLASSMGVTNLLAPALGGIPMCHGSGGLAGKYAFGARTGLANGLLGVGYVALAFVVGGGFLVAFPMALLGVLLAVVAAQLGHSAFETENLVLTGIVGVLGLLTNVGAALVVGIALDWGRRRWFSRTAV</sequence>
<dbReference type="PANTHER" id="PTHR31970:SF9">
    <property type="entry name" value="MOLYBDATE TRANSPORTER 2"/>
    <property type="match status" value="1"/>
</dbReference>
<dbReference type="InterPro" id="IPR020846">
    <property type="entry name" value="MFS_dom"/>
</dbReference>
<feature type="transmembrane region" description="Helical" evidence="1">
    <location>
        <begin position="46"/>
        <end position="64"/>
    </location>
</feature>
<dbReference type="InterPro" id="IPR031563">
    <property type="entry name" value="MOT1/MOT2"/>
</dbReference>
<comment type="caution">
    <text evidence="3">The sequence shown here is derived from an EMBL/GenBank/DDBJ whole genome shotgun (WGS) entry which is preliminary data.</text>
</comment>
<feature type="transmembrane region" description="Helical" evidence="1">
    <location>
        <begin position="252"/>
        <end position="275"/>
    </location>
</feature>
<dbReference type="PANTHER" id="PTHR31970">
    <property type="match status" value="1"/>
</dbReference>
<keyword evidence="1" id="KW-0812">Transmembrane</keyword>
<reference evidence="3 4" key="1">
    <citation type="journal article" date="2019" name="Int. J. Syst. Evol. Microbiol.">
        <title>The Global Catalogue of Microorganisms (GCM) 10K type strain sequencing project: providing services to taxonomists for standard genome sequencing and annotation.</title>
        <authorList>
            <consortium name="The Broad Institute Genomics Platform"/>
            <consortium name="The Broad Institute Genome Sequencing Center for Infectious Disease"/>
            <person name="Wu L."/>
            <person name="Ma J."/>
        </authorList>
    </citation>
    <scope>NUCLEOTIDE SEQUENCE [LARGE SCALE GENOMIC DNA]</scope>
    <source>
        <strain evidence="3 4">XZGYJ-43</strain>
    </source>
</reference>
<dbReference type="RefSeq" id="WP_279527578.1">
    <property type="nucleotide sequence ID" value="NZ_CP122312.1"/>
</dbReference>
<keyword evidence="1" id="KW-0472">Membrane</keyword>
<feature type="domain" description="Major facilitator superfamily (MFS) profile" evidence="2">
    <location>
        <begin position="292"/>
        <end position="369"/>
    </location>
</feature>
<evidence type="ECO:0000313" key="3">
    <source>
        <dbReference type="EMBL" id="MFC7200812.1"/>
    </source>
</evidence>
<feature type="transmembrane region" description="Helical" evidence="1">
    <location>
        <begin position="331"/>
        <end position="356"/>
    </location>
</feature>
<dbReference type="AlphaFoldDB" id="A0ABD5Z6D5"/>
<dbReference type="Pfam" id="PF16983">
    <property type="entry name" value="MFS_MOT1"/>
    <property type="match status" value="2"/>
</dbReference>
<accession>A0ABD5Z6D5</accession>
<evidence type="ECO:0000259" key="2">
    <source>
        <dbReference type="PROSITE" id="PS50850"/>
    </source>
</evidence>
<feature type="transmembrane region" description="Helical" evidence="1">
    <location>
        <begin position="76"/>
        <end position="102"/>
    </location>
</feature>
<feature type="transmembrane region" description="Helical" evidence="1">
    <location>
        <begin position="138"/>
        <end position="158"/>
    </location>
</feature>
<gene>
    <name evidence="3" type="ORF">ACFQJ9_15585</name>
</gene>
<evidence type="ECO:0000256" key="1">
    <source>
        <dbReference type="SAM" id="Phobius"/>
    </source>
</evidence>
<proteinExistence type="predicted"/>
<dbReference type="Proteomes" id="UP001596447">
    <property type="component" value="Unassembled WGS sequence"/>
</dbReference>
<name>A0ABD5Z6D5_9EURY</name>
<feature type="transmembrane region" description="Helical" evidence="1">
    <location>
        <begin position="20"/>
        <end position="39"/>
    </location>
</feature>
<evidence type="ECO:0000313" key="4">
    <source>
        <dbReference type="Proteomes" id="UP001596447"/>
    </source>
</evidence>